<dbReference type="GO" id="GO:0016020">
    <property type="term" value="C:membrane"/>
    <property type="evidence" value="ECO:0007669"/>
    <property type="project" value="InterPro"/>
</dbReference>
<evidence type="ECO:0000313" key="6">
    <source>
        <dbReference type="EMBL" id="OGC63282.1"/>
    </source>
</evidence>
<dbReference type="SUPFAM" id="SSF111369">
    <property type="entry name" value="HlyD-like secretion proteins"/>
    <property type="match status" value="1"/>
</dbReference>
<dbReference type="GO" id="GO:0030313">
    <property type="term" value="C:cell envelope"/>
    <property type="evidence" value="ECO:0007669"/>
    <property type="project" value="UniProtKB-SubCell"/>
</dbReference>
<organism evidence="6 7">
    <name type="scientific">candidate division WWE3 bacterium RIFOXYA2_FULL_46_9</name>
    <dbReference type="NCBI Taxonomy" id="1802636"/>
    <lineage>
        <taxon>Bacteria</taxon>
        <taxon>Katanobacteria</taxon>
    </lineage>
</organism>
<keyword evidence="4" id="KW-0472">Membrane</keyword>
<evidence type="ECO:0000256" key="2">
    <source>
        <dbReference type="ARBA" id="ARBA00009477"/>
    </source>
</evidence>
<dbReference type="NCBIfam" id="TIGR01730">
    <property type="entry name" value="RND_mfp"/>
    <property type="match status" value="1"/>
</dbReference>
<dbReference type="Proteomes" id="UP000176614">
    <property type="component" value="Unassembled WGS sequence"/>
</dbReference>
<comment type="similarity">
    <text evidence="2">Belongs to the membrane fusion protein (MFP) (TC 8.A.1) family.</text>
</comment>
<comment type="caution">
    <text evidence="6">The sequence shown here is derived from an EMBL/GenBank/DDBJ whole genome shotgun (WGS) entry which is preliminary data.</text>
</comment>
<dbReference type="InterPro" id="IPR050465">
    <property type="entry name" value="UPF0194_transport"/>
</dbReference>
<sequence length="356" mass="39576">MLKIVNKKVIGRVLFVLLFIAAVYFFITSRTNLNTVMVKKVDIQKRYVEKTVSSSGEIKSQSEVELGFGVSGTVKTINVRKGDQVKKGTLLASVDTYKLYNDMLTYRDSRDIAIRDRDLYVQNYSTNVPAIGGETEYYLGLRRQDELVSKAQASYNSAQATLSESYIYSPFDGTIVDVTKDAGENVLTTEHVIKLADLGKVEFETDLDQEDYGLVKEGQSVTINLDSFDGVDFIGIVTTLPLYANGGATPNFTVKIALQPKEGYKPLMGMTGDAHIIVAKSESEVSSIYYDELFYDDENKPYVWVVDNGFVTKQVVEIGLEGDIYTELKILPDKQVVVGVNTDVEVKDGYKAKVVL</sequence>
<accession>A0A1F4W1I1</accession>
<comment type="subcellular location">
    <subcellularLocation>
        <location evidence="1">Cell envelope</location>
    </subcellularLocation>
</comment>
<keyword evidence="4" id="KW-0812">Transmembrane</keyword>
<evidence type="ECO:0000256" key="1">
    <source>
        <dbReference type="ARBA" id="ARBA00004196"/>
    </source>
</evidence>
<reference evidence="6 7" key="1">
    <citation type="journal article" date="2016" name="Nat. Commun.">
        <title>Thousands of microbial genomes shed light on interconnected biogeochemical processes in an aquifer system.</title>
        <authorList>
            <person name="Anantharaman K."/>
            <person name="Brown C.T."/>
            <person name="Hug L.A."/>
            <person name="Sharon I."/>
            <person name="Castelle C.J."/>
            <person name="Probst A.J."/>
            <person name="Thomas B.C."/>
            <person name="Singh A."/>
            <person name="Wilkins M.J."/>
            <person name="Karaoz U."/>
            <person name="Brodie E.L."/>
            <person name="Williams K.H."/>
            <person name="Hubbard S.S."/>
            <person name="Banfield J.F."/>
        </authorList>
    </citation>
    <scope>NUCLEOTIDE SEQUENCE [LARGE SCALE GENOMIC DNA]</scope>
</reference>
<dbReference type="InterPro" id="IPR006143">
    <property type="entry name" value="RND_pump_MFP"/>
</dbReference>
<evidence type="ECO:0000256" key="3">
    <source>
        <dbReference type="ARBA" id="ARBA00023054"/>
    </source>
</evidence>
<dbReference type="Gene3D" id="2.40.30.170">
    <property type="match status" value="1"/>
</dbReference>
<dbReference type="GO" id="GO:0022857">
    <property type="term" value="F:transmembrane transporter activity"/>
    <property type="evidence" value="ECO:0007669"/>
    <property type="project" value="InterPro"/>
</dbReference>
<dbReference type="AlphaFoldDB" id="A0A1F4W1I1"/>
<evidence type="ECO:0000313" key="7">
    <source>
        <dbReference type="Proteomes" id="UP000176614"/>
    </source>
</evidence>
<proteinExistence type="inferred from homology"/>
<feature type="transmembrane region" description="Helical" evidence="4">
    <location>
        <begin position="9"/>
        <end position="27"/>
    </location>
</feature>
<gene>
    <name evidence="6" type="ORF">A2264_02770</name>
</gene>
<keyword evidence="4" id="KW-1133">Transmembrane helix</keyword>
<dbReference type="EMBL" id="MEVT01000007">
    <property type="protein sequence ID" value="OGC63282.1"/>
    <property type="molecule type" value="Genomic_DNA"/>
</dbReference>
<evidence type="ECO:0000259" key="5">
    <source>
        <dbReference type="Pfam" id="PF25973"/>
    </source>
</evidence>
<dbReference type="Pfam" id="PF25973">
    <property type="entry name" value="BSH_CzcB"/>
    <property type="match status" value="1"/>
</dbReference>
<protein>
    <recommendedName>
        <fullName evidence="5">CzcB-like barrel-sandwich hybrid domain-containing protein</fullName>
    </recommendedName>
</protein>
<dbReference type="Gene3D" id="2.40.50.100">
    <property type="match status" value="1"/>
</dbReference>
<evidence type="ECO:0000256" key="4">
    <source>
        <dbReference type="SAM" id="Phobius"/>
    </source>
</evidence>
<dbReference type="InterPro" id="IPR058647">
    <property type="entry name" value="BSH_CzcB-like"/>
</dbReference>
<dbReference type="PANTHER" id="PTHR32347">
    <property type="entry name" value="EFFLUX SYSTEM COMPONENT YKNX-RELATED"/>
    <property type="match status" value="1"/>
</dbReference>
<name>A0A1F4W1I1_UNCKA</name>
<keyword evidence="3" id="KW-0175">Coiled coil</keyword>
<feature type="domain" description="CzcB-like barrel-sandwich hybrid" evidence="5">
    <location>
        <begin position="70"/>
        <end position="197"/>
    </location>
</feature>